<dbReference type="InterPro" id="IPR028098">
    <property type="entry name" value="Glyco_trans_4-like_N"/>
</dbReference>
<dbReference type="AlphaFoldDB" id="A0A1G2PBL3"/>
<reference evidence="6 7" key="1">
    <citation type="journal article" date="2016" name="Nat. Commun.">
        <title>Thousands of microbial genomes shed light on interconnected biogeochemical processes in an aquifer system.</title>
        <authorList>
            <person name="Anantharaman K."/>
            <person name="Brown C.T."/>
            <person name="Hug L.A."/>
            <person name="Sharon I."/>
            <person name="Castelle C.J."/>
            <person name="Probst A.J."/>
            <person name="Thomas B.C."/>
            <person name="Singh A."/>
            <person name="Wilkins M.J."/>
            <person name="Karaoz U."/>
            <person name="Brodie E.L."/>
            <person name="Williams K.H."/>
            <person name="Hubbard S.S."/>
            <person name="Banfield J.F."/>
        </authorList>
    </citation>
    <scope>NUCLEOTIDE SEQUENCE [LARGE SCALE GENOMIC DNA]</scope>
</reference>
<keyword evidence="2" id="KW-0808">Transferase</keyword>
<evidence type="ECO:0000313" key="7">
    <source>
        <dbReference type="Proteomes" id="UP000176881"/>
    </source>
</evidence>
<dbReference type="Pfam" id="PF13439">
    <property type="entry name" value="Glyco_transf_4"/>
    <property type="match status" value="1"/>
</dbReference>
<dbReference type="GO" id="GO:0016757">
    <property type="term" value="F:glycosyltransferase activity"/>
    <property type="evidence" value="ECO:0007669"/>
    <property type="project" value="UniProtKB-KW"/>
</dbReference>
<dbReference type="InterPro" id="IPR001296">
    <property type="entry name" value="Glyco_trans_1"/>
</dbReference>
<dbReference type="PANTHER" id="PTHR12526">
    <property type="entry name" value="GLYCOSYLTRANSFERASE"/>
    <property type="match status" value="1"/>
</dbReference>
<keyword evidence="3" id="KW-0812">Transmembrane</keyword>
<keyword evidence="1" id="KW-0328">Glycosyltransferase</keyword>
<comment type="caution">
    <text evidence="6">The sequence shown here is derived from an EMBL/GenBank/DDBJ whole genome shotgun (WGS) entry which is preliminary data.</text>
</comment>
<proteinExistence type="predicted"/>
<dbReference type="Gene3D" id="3.40.50.2000">
    <property type="entry name" value="Glycogen Phosphorylase B"/>
    <property type="match status" value="2"/>
</dbReference>
<dbReference type="Pfam" id="PF00534">
    <property type="entry name" value="Glycos_transf_1"/>
    <property type="match status" value="1"/>
</dbReference>
<feature type="domain" description="Glycosyl transferase family 1" evidence="4">
    <location>
        <begin position="196"/>
        <end position="344"/>
    </location>
</feature>
<sequence length="374" mass="42027">MKLFYVANLRWPTSRAHGIQVAKMCEAFVESGVDLTLVVPKRKNLEGADFQKFYGLRTAFPVRRIYAPRIIGKSRLVYNINALLFALSALFFLRNLPAGSFLYTVDLDQFSFFTLPIISGKVFIECHGPKKKSLFAKFFFKRVAGVIAVSEDIRRRTVSDFGVGEQVVIVEPNGVDLVGIKSDDSVELPRELQGCRIAMYVGRVYDWKGLETLVEAAALLPKDIAVVIVGGTEEDLKKISGCLDLPRNIYCAGFIPPNEVGLWIRRADILLVTATKKNEYSYLQTSPMKLFEYLATGRPIIAAATPAIRSVVSDREVYFYEADQAEDLAGRIIQVLKSEKDLNRESASVEKAGYYSWARRAGRIIDFIRRRAGR</sequence>
<evidence type="ECO:0000259" key="5">
    <source>
        <dbReference type="Pfam" id="PF13439"/>
    </source>
</evidence>
<evidence type="ECO:0000313" key="6">
    <source>
        <dbReference type="EMBL" id="OHA45720.1"/>
    </source>
</evidence>
<evidence type="ECO:0000256" key="1">
    <source>
        <dbReference type="ARBA" id="ARBA00022676"/>
    </source>
</evidence>
<feature type="transmembrane region" description="Helical" evidence="3">
    <location>
        <begin position="76"/>
        <end position="93"/>
    </location>
</feature>
<name>A0A1G2PBL3_9BACT</name>
<gene>
    <name evidence="6" type="ORF">A3G59_01760</name>
</gene>
<evidence type="ECO:0000256" key="2">
    <source>
        <dbReference type="ARBA" id="ARBA00022679"/>
    </source>
</evidence>
<dbReference type="Proteomes" id="UP000176881">
    <property type="component" value="Unassembled WGS sequence"/>
</dbReference>
<dbReference type="SUPFAM" id="SSF53756">
    <property type="entry name" value="UDP-Glycosyltransferase/glycogen phosphorylase"/>
    <property type="match status" value="1"/>
</dbReference>
<dbReference type="EMBL" id="MHSN01000001">
    <property type="protein sequence ID" value="OHA45720.1"/>
    <property type="molecule type" value="Genomic_DNA"/>
</dbReference>
<evidence type="ECO:0000256" key="3">
    <source>
        <dbReference type="SAM" id="Phobius"/>
    </source>
</evidence>
<keyword evidence="3" id="KW-1133">Transmembrane helix</keyword>
<accession>A0A1G2PBL3</accession>
<dbReference type="STRING" id="1802335.A3G59_01760"/>
<keyword evidence="3" id="KW-0472">Membrane</keyword>
<protein>
    <submittedName>
        <fullName evidence="6">Uncharacterized protein</fullName>
    </submittedName>
</protein>
<feature type="domain" description="Glycosyltransferase subfamily 4-like N-terminal" evidence="5">
    <location>
        <begin position="21"/>
        <end position="177"/>
    </location>
</feature>
<dbReference type="PANTHER" id="PTHR12526:SF629">
    <property type="entry name" value="TEICHURONIC ACID BIOSYNTHESIS GLYCOSYLTRANSFERASE TUAH-RELATED"/>
    <property type="match status" value="1"/>
</dbReference>
<evidence type="ECO:0000259" key="4">
    <source>
        <dbReference type="Pfam" id="PF00534"/>
    </source>
</evidence>
<organism evidence="6 7">
    <name type="scientific">Candidatus Taylorbacteria bacterium RIFCSPLOWO2_12_FULL_47_20</name>
    <dbReference type="NCBI Taxonomy" id="1802335"/>
    <lineage>
        <taxon>Bacteria</taxon>
        <taxon>Candidatus Tayloriibacteriota</taxon>
    </lineage>
</organism>